<sequence>MRDAGSHTRRGAFKIEAAIYQRLMRETVRWFTSHFWIQACTQSCASMSSCQQRNSPKLIGGEAATAVPRLTTPSTSQSGEQLQRSACDEFWLENAGLESANYILSMASGVPVGARPHDDATLRYVLQLAPRGTDFKFFFTHLNAFI</sequence>
<evidence type="ECO:0000313" key="2">
    <source>
        <dbReference type="Proteomes" id="UP000001628"/>
    </source>
</evidence>
<accession>A0A0A0HSZ3</accession>
<dbReference type="Proteomes" id="UP000001628">
    <property type="component" value="Unassembled WGS sequence"/>
</dbReference>
<reference evidence="1 2" key="1">
    <citation type="journal article" date="2011" name="PLoS Genet.">
        <title>Comparative genomic analysis of human fungal pathogens causing paracoccidioidomycosis.</title>
        <authorList>
            <person name="Desjardins C.A."/>
            <person name="Champion M.D."/>
            <person name="Holder J.W."/>
            <person name="Muszewska A."/>
            <person name="Goldberg J."/>
            <person name="Bailao A.M."/>
            <person name="Brigido M.M."/>
            <person name="Ferreira M.E."/>
            <person name="Garcia A.M."/>
            <person name="Grynberg M."/>
            <person name="Gujja S."/>
            <person name="Heiman D.I."/>
            <person name="Henn M.R."/>
            <person name="Kodira C.D."/>
            <person name="Leon-Narvaez H."/>
            <person name="Longo L.V."/>
            <person name="Ma L.J."/>
            <person name="Malavazi I."/>
            <person name="Matsuo A.L."/>
            <person name="Morais F.V."/>
            <person name="Pereira M."/>
            <person name="Rodriguez-Brito S."/>
            <person name="Sakthikumar S."/>
            <person name="Salem-Izacc S.M."/>
            <person name="Sykes S.M."/>
            <person name="Teixeira M.M."/>
            <person name="Vallejo M.C."/>
            <person name="Walter M.E."/>
            <person name="Yandava C."/>
            <person name="Young S."/>
            <person name="Zeng Q."/>
            <person name="Zucker J."/>
            <person name="Felipe M.S."/>
            <person name="Goldman G.H."/>
            <person name="Haas B.J."/>
            <person name="McEwen J.G."/>
            <person name="Nino-Vega G."/>
            <person name="Puccia R."/>
            <person name="San-Blas G."/>
            <person name="Soares C.M."/>
            <person name="Birren B.W."/>
            <person name="Cuomo C.A."/>
        </authorList>
    </citation>
    <scope>NUCLEOTIDE SEQUENCE [LARGE SCALE GENOMIC DNA]</scope>
    <source>
        <strain evidence="1 2">Pb18</strain>
    </source>
</reference>
<dbReference type="GeneID" id="22588099"/>
<dbReference type="RefSeq" id="XP_010762334.1">
    <property type="nucleotide sequence ID" value="XM_010764032.1"/>
</dbReference>
<protein>
    <submittedName>
        <fullName evidence="1">Uncharacterized protein</fullName>
    </submittedName>
</protein>
<dbReference type="VEuPathDB" id="FungiDB:PADG_12202"/>
<dbReference type="AlphaFoldDB" id="A0A0A0HSZ3"/>
<name>A0A0A0HSZ3_PARBD</name>
<proteinExistence type="predicted"/>
<dbReference type="KEGG" id="pbn:PADG_12202"/>
<gene>
    <name evidence="1" type="ORF">PADG_12202</name>
</gene>
<keyword evidence="2" id="KW-1185">Reference proteome</keyword>
<dbReference type="EMBL" id="KN275965">
    <property type="protein sequence ID" value="KGM91742.1"/>
    <property type="molecule type" value="Genomic_DNA"/>
</dbReference>
<evidence type="ECO:0000313" key="1">
    <source>
        <dbReference type="EMBL" id="KGM91742.1"/>
    </source>
</evidence>
<dbReference type="InParanoid" id="A0A0A0HSZ3"/>
<organism evidence="1 2">
    <name type="scientific">Paracoccidioides brasiliensis (strain Pb18)</name>
    <dbReference type="NCBI Taxonomy" id="502780"/>
    <lineage>
        <taxon>Eukaryota</taxon>
        <taxon>Fungi</taxon>
        <taxon>Dikarya</taxon>
        <taxon>Ascomycota</taxon>
        <taxon>Pezizomycotina</taxon>
        <taxon>Eurotiomycetes</taxon>
        <taxon>Eurotiomycetidae</taxon>
        <taxon>Onygenales</taxon>
        <taxon>Ajellomycetaceae</taxon>
        <taxon>Paracoccidioides</taxon>
    </lineage>
</organism>
<dbReference type="HOGENOM" id="CLU_1778051_0_0_1"/>